<organism evidence="2 3">
    <name type="scientific">Stieleria maiorica</name>
    <dbReference type="NCBI Taxonomy" id="2795974"/>
    <lineage>
        <taxon>Bacteria</taxon>
        <taxon>Pseudomonadati</taxon>
        <taxon>Planctomycetota</taxon>
        <taxon>Planctomycetia</taxon>
        <taxon>Pirellulales</taxon>
        <taxon>Pirellulaceae</taxon>
        <taxon>Stieleria</taxon>
    </lineage>
</organism>
<dbReference type="AlphaFoldDB" id="A0A5B9MM74"/>
<accession>A0A5B9MM74</accession>
<dbReference type="PROSITE" id="PS51746">
    <property type="entry name" value="PPM_2"/>
    <property type="match status" value="1"/>
</dbReference>
<dbReference type="SMART" id="SM00331">
    <property type="entry name" value="PP2C_SIG"/>
    <property type="match status" value="1"/>
</dbReference>
<dbReference type="PANTHER" id="PTHR47992">
    <property type="entry name" value="PROTEIN PHOSPHATASE"/>
    <property type="match status" value="1"/>
</dbReference>
<dbReference type="InterPro" id="IPR036457">
    <property type="entry name" value="PPM-type-like_dom_sf"/>
</dbReference>
<dbReference type="Proteomes" id="UP000321353">
    <property type="component" value="Chromosome"/>
</dbReference>
<dbReference type="EMBL" id="CP036264">
    <property type="protein sequence ID" value="QEG02459.1"/>
    <property type="molecule type" value="Genomic_DNA"/>
</dbReference>
<dbReference type="KEGG" id="smam:Mal15_65800"/>
<dbReference type="Pfam" id="PF13672">
    <property type="entry name" value="PP2C_2"/>
    <property type="match status" value="1"/>
</dbReference>
<dbReference type="InterPro" id="IPR001932">
    <property type="entry name" value="PPM-type_phosphatase-like_dom"/>
</dbReference>
<dbReference type="EC" id="3.1.3.16" evidence="2"/>
<protein>
    <submittedName>
        <fullName evidence="2">Serine/threonine phosphatase stp</fullName>
        <ecNumber evidence="2">3.1.3.16</ecNumber>
    </submittedName>
</protein>
<reference evidence="2 3" key="1">
    <citation type="submission" date="2019-02" db="EMBL/GenBank/DDBJ databases">
        <title>Planctomycetal bacteria perform biofilm scaping via a novel small molecule.</title>
        <authorList>
            <person name="Jeske O."/>
            <person name="Boedeker C."/>
            <person name="Wiegand S."/>
            <person name="Breitling P."/>
            <person name="Kallscheuer N."/>
            <person name="Jogler M."/>
            <person name="Rohde M."/>
            <person name="Petersen J."/>
            <person name="Medema M.H."/>
            <person name="Surup F."/>
            <person name="Jogler C."/>
        </authorList>
    </citation>
    <scope>NUCLEOTIDE SEQUENCE [LARGE SCALE GENOMIC DNA]</scope>
    <source>
        <strain evidence="2 3">Mal15</strain>
    </source>
</reference>
<name>A0A5B9MM74_9BACT</name>
<keyword evidence="2" id="KW-0378">Hydrolase</keyword>
<dbReference type="SMART" id="SM00332">
    <property type="entry name" value="PP2Cc"/>
    <property type="match status" value="1"/>
</dbReference>
<feature type="domain" description="PPM-type phosphatase" evidence="1">
    <location>
        <begin position="13"/>
        <end position="281"/>
    </location>
</feature>
<evidence type="ECO:0000313" key="2">
    <source>
        <dbReference type="EMBL" id="QEG02459.1"/>
    </source>
</evidence>
<gene>
    <name evidence="2" type="primary">stp_3</name>
    <name evidence="2" type="ORF">Mal15_65800</name>
</gene>
<dbReference type="Gene3D" id="3.60.40.10">
    <property type="entry name" value="PPM-type phosphatase domain"/>
    <property type="match status" value="1"/>
</dbReference>
<evidence type="ECO:0000259" key="1">
    <source>
        <dbReference type="PROSITE" id="PS51746"/>
    </source>
</evidence>
<dbReference type="InterPro" id="IPR015655">
    <property type="entry name" value="PP2C"/>
</dbReference>
<dbReference type="CDD" id="cd00143">
    <property type="entry name" value="PP2Cc"/>
    <property type="match status" value="1"/>
</dbReference>
<dbReference type="GO" id="GO:0004722">
    <property type="term" value="F:protein serine/threonine phosphatase activity"/>
    <property type="evidence" value="ECO:0007669"/>
    <property type="project" value="UniProtKB-EC"/>
</dbReference>
<proteinExistence type="predicted"/>
<sequence>MRDSEFEFTRSETFGLTDVGIKRAVNQDQFLIAELSKSMLVSASSLAEISTGRFFGGIQGQVLLVADGMGGHAAGEKASSIVLQHLIGRLLNSVHWFFQSDTGSEEEFINGLRNLLRDAHSRLLAESREDHEAAGMGTTLTMAYIHWPTMYVVHAGDSRCYLIRDGAARQITTDHTLARQMVEAGGMKPEDEAGSRWSNILWNVVGGNNQRSLLAEVHRVDLQENDSVVLCSDGLYRYLDADHLPVMLAHEPDASVVCQQLVDLANQRGGEDNITVIVSHPTPRRHLAANGSMIESDPACKETFPDVQDDPEV</sequence>
<keyword evidence="3" id="KW-1185">Reference proteome</keyword>
<evidence type="ECO:0000313" key="3">
    <source>
        <dbReference type="Proteomes" id="UP000321353"/>
    </source>
</evidence>
<dbReference type="RefSeq" id="WP_147871396.1">
    <property type="nucleotide sequence ID" value="NZ_CP036264.1"/>
</dbReference>
<dbReference type="SUPFAM" id="SSF81606">
    <property type="entry name" value="PP2C-like"/>
    <property type="match status" value="1"/>
</dbReference>